<organism evidence="2 3">
    <name type="scientific">Dendrothele bispora (strain CBS 962.96)</name>
    <dbReference type="NCBI Taxonomy" id="1314807"/>
    <lineage>
        <taxon>Eukaryota</taxon>
        <taxon>Fungi</taxon>
        <taxon>Dikarya</taxon>
        <taxon>Basidiomycota</taxon>
        <taxon>Agaricomycotina</taxon>
        <taxon>Agaricomycetes</taxon>
        <taxon>Agaricomycetidae</taxon>
        <taxon>Agaricales</taxon>
        <taxon>Agaricales incertae sedis</taxon>
        <taxon>Dendrothele</taxon>
    </lineage>
</organism>
<dbReference type="AlphaFoldDB" id="A0A4S8LHM3"/>
<sequence length="61" mass="6730">MATGTWKYYIKKIKYRASSSKNGLKGETLKTLRVRNHMGKFTSVGKSLPPSRVEIQGEGGG</sequence>
<accession>A0A4S8LHM3</accession>
<dbReference type="EMBL" id="ML179405">
    <property type="protein sequence ID" value="THU88559.1"/>
    <property type="molecule type" value="Genomic_DNA"/>
</dbReference>
<evidence type="ECO:0000313" key="2">
    <source>
        <dbReference type="EMBL" id="THU88559.1"/>
    </source>
</evidence>
<evidence type="ECO:0000256" key="1">
    <source>
        <dbReference type="SAM" id="MobiDB-lite"/>
    </source>
</evidence>
<reference evidence="2 3" key="1">
    <citation type="journal article" date="2019" name="Nat. Ecol. Evol.">
        <title>Megaphylogeny resolves global patterns of mushroom evolution.</title>
        <authorList>
            <person name="Varga T."/>
            <person name="Krizsan K."/>
            <person name="Foldi C."/>
            <person name="Dima B."/>
            <person name="Sanchez-Garcia M."/>
            <person name="Sanchez-Ramirez S."/>
            <person name="Szollosi G.J."/>
            <person name="Szarkandi J.G."/>
            <person name="Papp V."/>
            <person name="Albert L."/>
            <person name="Andreopoulos W."/>
            <person name="Angelini C."/>
            <person name="Antonin V."/>
            <person name="Barry K.W."/>
            <person name="Bougher N.L."/>
            <person name="Buchanan P."/>
            <person name="Buyck B."/>
            <person name="Bense V."/>
            <person name="Catcheside P."/>
            <person name="Chovatia M."/>
            <person name="Cooper J."/>
            <person name="Damon W."/>
            <person name="Desjardin D."/>
            <person name="Finy P."/>
            <person name="Geml J."/>
            <person name="Haridas S."/>
            <person name="Hughes K."/>
            <person name="Justo A."/>
            <person name="Karasinski D."/>
            <person name="Kautmanova I."/>
            <person name="Kiss B."/>
            <person name="Kocsube S."/>
            <person name="Kotiranta H."/>
            <person name="LaButti K.M."/>
            <person name="Lechner B.E."/>
            <person name="Liimatainen K."/>
            <person name="Lipzen A."/>
            <person name="Lukacs Z."/>
            <person name="Mihaltcheva S."/>
            <person name="Morgado L.N."/>
            <person name="Niskanen T."/>
            <person name="Noordeloos M.E."/>
            <person name="Ohm R.A."/>
            <person name="Ortiz-Santana B."/>
            <person name="Ovrebo C."/>
            <person name="Racz N."/>
            <person name="Riley R."/>
            <person name="Savchenko A."/>
            <person name="Shiryaev A."/>
            <person name="Soop K."/>
            <person name="Spirin V."/>
            <person name="Szebenyi C."/>
            <person name="Tomsovsky M."/>
            <person name="Tulloss R.E."/>
            <person name="Uehling J."/>
            <person name="Grigoriev I.V."/>
            <person name="Vagvolgyi C."/>
            <person name="Papp T."/>
            <person name="Martin F.M."/>
            <person name="Miettinen O."/>
            <person name="Hibbett D.S."/>
            <person name="Nagy L.G."/>
        </authorList>
    </citation>
    <scope>NUCLEOTIDE SEQUENCE [LARGE SCALE GENOMIC DNA]</scope>
    <source>
        <strain evidence="2 3">CBS 962.96</strain>
    </source>
</reference>
<evidence type="ECO:0000313" key="3">
    <source>
        <dbReference type="Proteomes" id="UP000297245"/>
    </source>
</evidence>
<gene>
    <name evidence="2" type="ORF">K435DRAFT_311874</name>
</gene>
<name>A0A4S8LHM3_DENBC</name>
<protein>
    <submittedName>
        <fullName evidence="2">Uncharacterized protein</fullName>
    </submittedName>
</protein>
<feature type="region of interest" description="Disordered" evidence="1">
    <location>
        <begin position="41"/>
        <end position="61"/>
    </location>
</feature>
<keyword evidence="3" id="KW-1185">Reference proteome</keyword>
<dbReference type="Proteomes" id="UP000297245">
    <property type="component" value="Unassembled WGS sequence"/>
</dbReference>
<proteinExistence type="predicted"/>